<gene>
    <name evidence="1" type="ORF">BDD41_2354</name>
</gene>
<proteinExistence type="predicted"/>
<reference evidence="1 2" key="1">
    <citation type="submission" date="2018-08" db="EMBL/GenBank/DDBJ databases">
        <title>Genomic Encyclopedia of Archaeal and Bacterial Type Strains, Phase II (KMG-II): from individual species to whole genera.</title>
        <authorList>
            <person name="Goeker M."/>
        </authorList>
    </citation>
    <scope>NUCLEOTIDE SEQUENCE [LARGE SCALE GENOMIC DNA]</scope>
    <source>
        <strain evidence="1 2">DSM 17099</strain>
    </source>
</reference>
<dbReference type="Proteomes" id="UP000256941">
    <property type="component" value="Unassembled WGS sequence"/>
</dbReference>
<sequence length="133" mass="13123">MARDDIFNAITPSLALANTTNAALVGATVNGAIIDTQGETGGAFLVRVAGISAGSIALGIIAGDAADLSDGEAVTDPLLVQVSDPITAAGQGKAAYQGIKRYIRLTLTGSADLAGASAFSIYASAKQDQGALA</sequence>
<comment type="caution">
    <text evidence="1">The sequence shown here is derived from an EMBL/GenBank/DDBJ whole genome shotgun (WGS) entry which is preliminary data.</text>
</comment>
<dbReference type="AlphaFoldDB" id="A0A3D9XGT0"/>
<organism evidence="1 2">
    <name type="scientific">Paracoccus versutus</name>
    <name type="common">Thiobacillus versutus</name>
    <dbReference type="NCBI Taxonomy" id="34007"/>
    <lineage>
        <taxon>Bacteria</taxon>
        <taxon>Pseudomonadati</taxon>
        <taxon>Pseudomonadota</taxon>
        <taxon>Alphaproteobacteria</taxon>
        <taxon>Rhodobacterales</taxon>
        <taxon>Paracoccaceae</taxon>
        <taxon>Paracoccus</taxon>
    </lineage>
</organism>
<protein>
    <submittedName>
        <fullName evidence="1">Uncharacterized protein</fullName>
    </submittedName>
</protein>
<name>A0A3D9XGT0_PARVE</name>
<dbReference type="RefSeq" id="WP_072462828.1">
    <property type="nucleotide sequence ID" value="NZ_CP038197.1"/>
</dbReference>
<dbReference type="EMBL" id="QTUJ01000002">
    <property type="protein sequence ID" value="REF69644.1"/>
    <property type="molecule type" value="Genomic_DNA"/>
</dbReference>
<evidence type="ECO:0000313" key="2">
    <source>
        <dbReference type="Proteomes" id="UP000256941"/>
    </source>
</evidence>
<accession>A0A3D9XGT0</accession>
<evidence type="ECO:0000313" key="1">
    <source>
        <dbReference type="EMBL" id="REF69644.1"/>
    </source>
</evidence>